<dbReference type="CDD" id="cd00167">
    <property type="entry name" value="SANT"/>
    <property type="match status" value="1"/>
</dbReference>
<dbReference type="GO" id="GO:0005634">
    <property type="term" value="C:nucleus"/>
    <property type="evidence" value="ECO:0007669"/>
    <property type="project" value="UniProtKB-SubCell"/>
</dbReference>
<dbReference type="InterPro" id="IPR009057">
    <property type="entry name" value="Homeodomain-like_sf"/>
</dbReference>
<evidence type="ECO:0000256" key="7">
    <source>
        <dbReference type="SAM" id="Coils"/>
    </source>
</evidence>
<dbReference type="FunFam" id="1.10.10.60:FF:000011">
    <property type="entry name" value="Myb transcription factor"/>
    <property type="match status" value="1"/>
</dbReference>
<proteinExistence type="predicted"/>
<evidence type="ECO:0000256" key="5">
    <source>
        <dbReference type="ARBA" id="ARBA00023163"/>
    </source>
</evidence>
<dbReference type="SMART" id="SM00717">
    <property type="entry name" value="SANT"/>
    <property type="match status" value="2"/>
</dbReference>
<evidence type="ECO:0000256" key="2">
    <source>
        <dbReference type="ARBA" id="ARBA00022737"/>
    </source>
</evidence>
<keyword evidence="4" id="KW-0238">DNA-binding</keyword>
<dbReference type="Gene3D" id="1.10.10.60">
    <property type="entry name" value="Homeodomain-like"/>
    <property type="match status" value="2"/>
</dbReference>
<feature type="domain" description="HTH myb-type" evidence="9">
    <location>
        <begin position="8"/>
        <end position="64"/>
    </location>
</feature>
<sequence length="251" mass="28846">MMGWEAPKIGLRKGPWTPQEDKLLTEYVNMHGEGRWSSVARSSGLNRSGKSCRLRWVNYLRPGLKRGQITPQEEGIIIELHALWGNKYLPGRTDNEIKNYWRTHYKKKEKSTLKQQKRKAEILKLKQQQRQEKPDKDEGEDGKVNSEAVEITNHQSEGKQQMVFMYPSSEDQCMAMNMMSQEPANAASWIDQYLVDEGLWSGLWNLDDDHHQPGNCCNKIAMQSQADTAYNNSFGGMQATCTMEGTFSREP</sequence>
<dbReference type="PROSITE" id="PS50090">
    <property type="entry name" value="MYB_LIKE"/>
    <property type="match status" value="1"/>
</dbReference>
<reference evidence="10 11" key="1">
    <citation type="journal article" date="2019" name="Genome Biol. Evol.">
        <title>Insights into the evolution of the New World diploid cottons (Gossypium, subgenus Houzingenia) based on genome sequencing.</title>
        <authorList>
            <person name="Grover C.E."/>
            <person name="Arick M.A. 2nd"/>
            <person name="Thrash A."/>
            <person name="Conover J.L."/>
            <person name="Sanders W.S."/>
            <person name="Peterson D.G."/>
            <person name="Frelichowski J.E."/>
            <person name="Scheffler J.A."/>
            <person name="Scheffler B.E."/>
            <person name="Wendel J.F."/>
        </authorList>
    </citation>
    <scope>NUCLEOTIDE SEQUENCE [LARGE SCALE GENOMIC DNA]</scope>
    <source>
        <strain evidence="10">185</strain>
        <tissue evidence="10">Leaf</tissue>
    </source>
</reference>
<protein>
    <submittedName>
        <fullName evidence="10">Uncharacterized protein</fullName>
    </submittedName>
</protein>
<dbReference type="AlphaFoldDB" id="A0A7J8WKJ4"/>
<keyword evidence="2" id="KW-0677">Repeat</keyword>
<evidence type="ECO:0000313" key="10">
    <source>
        <dbReference type="EMBL" id="MBA0675184.1"/>
    </source>
</evidence>
<dbReference type="InterPro" id="IPR044676">
    <property type="entry name" value="EOBI/EOBII-like_plant"/>
</dbReference>
<dbReference type="InterPro" id="IPR017930">
    <property type="entry name" value="Myb_dom"/>
</dbReference>
<dbReference type="PANTHER" id="PTHR45675">
    <property type="entry name" value="MYB TRANSCRIPTION FACTOR-RELATED-RELATED"/>
    <property type="match status" value="1"/>
</dbReference>
<keyword evidence="6" id="KW-0539">Nucleus</keyword>
<evidence type="ECO:0000259" key="9">
    <source>
        <dbReference type="PROSITE" id="PS51294"/>
    </source>
</evidence>
<keyword evidence="11" id="KW-1185">Reference proteome</keyword>
<evidence type="ECO:0000256" key="4">
    <source>
        <dbReference type="ARBA" id="ARBA00023125"/>
    </source>
</evidence>
<feature type="domain" description="Myb-like" evidence="8">
    <location>
        <begin position="8"/>
        <end position="60"/>
    </location>
</feature>
<dbReference type="GO" id="GO:0043565">
    <property type="term" value="F:sequence-specific DNA binding"/>
    <property type="evidence" value="ECO:0007669"/>
    <property type="project" value="InterPro"/>
</dbReference>
<evidence type="ECO:0000256" key="6">
    <source>
        <dbReference type="ARBA" id="ARBA00023242"/>
    </source>
</evidence>
<dbReference type="InterPro" id="IPR001005">
    <property type="entry name" value="SANT/Myb"/>
</dbReference>
<dbReference type="PANTHER" id="PTHR45675:SF17">
    <property type="entry name" value="MYB TRANSCRIPTION FACTOR"/>
    <property type="match status" value="1"/>
</dbReference>
<evidence type="ECO:0000313" key="11">
    <source>
        <dbReference type="Proteomes" id="UP000593577"/>
    </source>
</evidence>
<feature type="coiled-coil region" evidence="7">
    <location>
        <begin position="106"/>
        <end position="133"/>
    </location>
</feature>
<keyword evidence="3" id="KW-0805">Transcription regulation</keyword>
<keyword evidence="5" id="KW-0804">Transcription</keyword>
<name>A0A7J8WKJ4_GOSAI</name>
<organism evidence="10 11">
    <name type="scientific">Gossypium aridum</name>
    <name type="common">American cotton</name>
    <name type="synonym">Erioxylum aridum</name>
    <dbReference type="NCBI Taxonomy" id="34290"/>
    <lineage>
        <taxon>Eukaryota</taxon>
        <taxon>Viridiplantae</taxon>
        <taxon>Streptophyta</taxon>
        <taxon>Embryophyta</taxon>
        <taxon>Tracheophyta</taxon>
        <taxon>Spermatophyta</taxon>
        <taxon>Magnoliopsida</taxon>
        <taxon>eudicotyledons</taxon>
        <taxon>Gunneridae</taxon>
        <taxon>Pentapetalae</taxon>
        <taxon>rosids</taxon>
        <taxon>malvids</taxon>
        <taxon>Malvales</taxon>
        <taxon>Malvaceae</taxon>
        <taxon>Malvoideae</taxon>
        <taxon>Gossypium</taxon>
    </lineage>
</organism>
<dbReference type="PROSITE" id="PS51294">
    <property type="entry name" value="HTH_MYB"/>
    <property type="match status" value="2"/>
</dbReference>
<accession>A0A7J8WKJ4</accession>
<comment type="subcellular location">
    <subcellularLocation>
        <location evidence="1">Nucleus</location>
    </subcellularLocation>
</comment>
<evidence type="ECO:0000256" key="1">
    <source>
        <dbReference type="ARBA" id="ARBA00004123"/>
    </source>
</evidence>
<comment type="caution">
    <text evidence="10">The sequence shown here is derived from an EMBL/GenBank/DDBJ whole genome shotgun (WGS) entry which is preliminary data.</text>
</comment>
<feature type="domain" description="HTH myb-type" evidence="9">
    <location>
        <begin position="65"/>
        <end position="109"/>
    </location>
</feature>
<gene>
    <name evidence="10" type="ORF">Goari_016741</name>
</gene>
<dbReference type="Proteomes" id="UP000593577">
    <property type="component" value="Unassembled WGS sequence"/>
</dbReference>
<dbReference type="GO" id="GO:0003700">
    <property type="term" value="F:DNA-binding transcription factor activity"/>
    <property type="evidence" value="ECO:0007669"/>
    <property type="project" value="InterPro"/>
</dbReference>
<dbReference type="Pfam" id="PF00249">
    <property type="entry name" value="Myb_DNA-binding"/>
    <property type="match status" value="2"/>
</dbReference>
<dbReference type="SUPFAM" id="SSF46689">
    <property type="entry name" value="Homeodomain-like"/>
    <property type="match status" value="1"/>
</dbReference>
<evidence type="ECO:0000259" key="8">
    <source>
        <dbReference type="PROSITE" id="PS50090"/>
    </source>
</evidence>
<dbReference type="EMBL" id="JABFAA010000001">
    <property type="protein sequence ID" value="MBA0675184.1"/>
    <property type="molecule type" value="Genomic_DNA"/>
</dbReference>
<evidence type="ECO:0000256" key="3">
    <source>
        <dbReference type="ARBA" id="ARBA00023015"/>
    </source>
</evidence>
<keyword evidence="7" id="KW-0175">Coiled coil</keyword>